<comment type="subcellular location">
    <subcellularLocation>
        <location evidence="1">Membrane</location>
        <topology evidence="1">Single-pass membrane protein</topology>
    </subcellularLocation>
</comment>
<dbReference type="EMBL" id="JACHET010000001">
    <property type="protein sequence ID" value="MBB6185520.1"/>
    <property type="molecule type" value="Genomic_DNA"/>
</dbReference>
<dbReference type="GO" id="GO:0005886">
    <property type="term" value="C:plasma membrane"/>
    <property type="evidence" value="ECO:0007669"/>
    <property type="project" value="InterPro"/>
</dbReference>
<reference evidence="6 8" key="1">
    <citation type="submission" date="2014-09" db="EMBL/GenBank/DDBJ databases">
        <title>Xanthomonadaceae 3.5X direct submission.</title>
        <authorList>
            <person name="Fang T."/>
            <person name="Wang H."/>
        </authorList>
    </citation>
    <scope>NUCLEOTIDE SEQUENCE [LARGE SCALE GENOMIC DNA]</scope>
    <source>
        <strain evidence="6 8">3.5X</strain>
    </source>
</reference>
<evidence type="ECO:0000256" key="2">
    <source>
        <dbReference type="ARBA" id="ARBA00022692"/>
    </source>
</evidence>
<evidence type="ECO:0000256" key="3">
    <source>
        <dbReference type="ARBA" id="ARBA00022989"/>
    </source>
</evidence>
<dbReference type="AlphaFoldDB" id="A0A099CUG9"/>
<evidence type="ECO:0000259" key="5">
    <source>
        <dbReference type="Pfam" id="PF04357"/>
    </source>
</evidence>
<feature type="domain" description="Translocation and assembly module TamB C-terminal" evidence="5">
    <location>
        <begin position="910"/>
        <end position="1249"/>
    </location>
</feature>
<sequence length="1250" mass="132897">MKWLKRTAIALAVLLLVAGLALGWLLGTASGLRFALARAEHFTGDALQVQQAQGRLAGPLTLTGVRYRDRQSGLDVQIARVQLDLRPFALLAGRAHLLQLDVRDVDVALPTRPSASASDTGGTLTLRAPFNVVLDQAHIGHVRVHQGAQDVFVSDRLDLSGAWTHDGLQLRRLQLRAPDGQADLDGAMAFGGGYPGKGTLHFDWKAADKRWAGTLTADNNGRRASASIDLTQPSAAHVHLTLAPRSPYTWQARIELPRGDAAPWIGAGSVQQMAASLDAHGDLRTVQASGTLELDATRVQLAALTAHADKNGKQWLLDRLRITSPQHQGVLQGHGSIRLDPTPLTAALDLQWSDVTLPATLVGQTLASQGQLHFDGNAERYQATLDAQAGPPGKPSHLTATLHGTAERATIETFAIQQPKGKLEAHGELQWTPQLQWQFDAQATRFDPGALLAGWNGALDAKLSTQGLIADQGTHATLQLDRLEGTLRQRPVSGKGTLKLSAAKVLSGTLQLRSGSGDMQLDGKDGARNDLDVRLRIASLGDWLPQARGALNGQFRVRGLWPKLGVRGNLDGAKLAWNDQRAEQLHLNVDVDDLSHPGGTLTLNAQQVEAAGFAFATLSVDGRGNRQRHALRVAAKGDPLSLQLALSGGMQGDAWKGSLDRLDLGLEGIPEWRLRAPAALAWNRGEGSLGQTCLSPGQPELCMSAERKRDGSLRAQYRMRELPLEMILAVAGNDLPMRADGTLSGDGDIRRDAKGHLDGQARLQSAQGQVFYVDHPNQPLIRFRGLDANLAMTPQEQRLRIGASLQQNGRLDGDLRMQGPQHALSGQLHMHLDNLRFVELFSSEVANLQGDLKADLALAGTLAAPAASGEAVVDGFSGEIPGLGLKLSQGQVRVSGSNAQQLRIDGRVHSGDGDLNIAGTLGLGSGGGTDIKLTGSKVQVADIPSAMVSISPDLAVTHDANGLHIGGTLGVDKANVKLEKLPGAGTTQASPDVVVVDAEKPPQEAGAALAVSTDVRIDLGRHTHVVGYGLDGDLRGNLHVIGRSGKGALGQGQIRVDGTFRAYGQDLHIEQGRLLFASTPLDDPGLDIRAVRKLNPNATVDDGQVVGLQVRGTAKRPELTVFSNPVMEQSDALSYLITGKPLSQVKGGEGSMVNSAAQALGSATGDLLAKGIGSKLGISDIGVSSNDALGTAAFTVGKYLSPRLYLSYGVGLFQPGQVVTLRYILSRRWNFEAQQATEFSRASFNYRYER</sequence>
<evidence type="ECO:0000313" key="9">
    <source>
        <dbReference type="Proteomes" id="UP000560000"/>
    </source>
</evidence>
<dbReference type="OrthoDB" id="5555605at2"/>
<reference evidence="7 9" key="2">
    <citation type="submission" date="2020-08" db="EMBL/GenBank/DDBJ databases">
        <title>Genomic Encyclopedia of Type Strains, Phase IV (KMG-IV): sequencing the most valuable type-strain genomes for metagenomic binning, comparative biology and taxonomic classification.</title>
        <authorList>
            <person name="Goeker M."/>
        </authorList>
    </citation>
    <scope>NUCLEOTIDE SEQUENCE [LARGE SCALE GENOMIC DNA]</scope>
    <source>
        <strain evidence="7 9">DSM 107085</strain>
    </source>
</reference>
<evidence type="ECO:0000256" key="4">
    <source>
        <dbReference type="ARBA" id="ARBA00023136"/>
    </source>
</evidence>
<dbReference type="GO" id="GO:0097347">
    <property type="term" value="C:TAM protein secretion complex"/>
    <property type="evidence" value="ECO:0007669"/>
    <property type="project" value="TreeGrafter"/>
</dbReference>
<keyword evidence="8" id="KW-1185">Reference proteome</keyword>
<keyword evidence="2" id="KW-0812">Transmembrane</keyword>
<dbReference type="STRING" id="1543381.LF63_0111900"/>
<evidence type="ECO:0000313" key="8">
    <source>
        <dbReference type="Proteomes" id="UP000029708"/>
    </source>
</evidence>
<keyword evidence="3" id="KW-1133">Transmembrane helix</keyword>
<evidence type="ECO:0000313" key="7">
    <source>
        <dbReference type="EMBL" id="MBB6185520.1"/>
    </source>
</evidence>
<proteinExistence type="predicted"/>
<gene>
    <name evidence="7" type="ORF">HNQ86_002865</name>
    <name evidence="6" type="ORF">LF63_0111900</name>
</gene>
<evidence type="ECO:0000313" key="6">
    <source>
        <dbReference type="EMBL" id="KGI77277.1"/>
    </source>
</evidence>
<dbReference type="GO" id="GO:0009306">
    <property type="term" value="P:protein secretion"/>
    <property type="evidence" value="ECO:0007669"/>
    <property type="project" value="InterPro"/>
</dbReference>
<protein>
    <submittedName>
        <fullName evidence="6">Pathogenicity protein</fullName>
    </submittedName>
    <submittedName>
        <fullName evidence="7">Translocation and assembly module TamB</fullName>
    </submittedName>
</protein>
<dbReference type="InterPro" id="IPR007452">
    <property type="entry name" value="TamB_C"/>
</dbReference>
<organism evidence="6 8">
    <name type="scientific">Oleiagrimonas soli</name>
    <dbReference type="NCBI Taxonomy" id="1543381"/>
    <lineage>
        <taxon>Bacteria</taxon>
        <taxon>Pseudomonadati</taxon>
        <taxon>Pseudomonadota</taxon>
        <taxon>Gammaproteobacteria</taxon>
        <taxon>Lysobacterales</taxon>
        <taxon>Rhodanobacteraceae</taxon>
        <taxon>Oleiagrimonas</taxon>
    </lineage>
</organism>
<accession>A0A099CUG9</accession>
<keyword evidence="4" id="KW-0472">Membrane</keyword>
<comment type="caution">
    <text evidence="6">The sequence shown here is derived from an EMBL/GenBank/DDBJ whole genome shotgun (WGS) entry which is preliminary data.</text>
</comment>
<evidence type="ECO:0000256" key="1">
    <source>
        <dbReference type="ARBA" id="ARBA00004167"/>
    </source>
</evidence>
<dbReference type="PANTHER" id="PTHR36985">
    <property type="entry name" value="TRANSLOCATION AND ASSEMBLY MODULE SUBUNIT TAMB"/>
    <property type="match status" value="1"/>
</dbReference>
<dbReference type="PANTHER" id="PTHR36985:SF1">
    <property type="entry name" value="TRANSLOCATION AND ASSEMBLY MODULE SUBUNIT TAMB"/>
    <property type="match status" value="1"/>
</dbReference>
<dbReference type="RefSeq" id="WP_043102079.1">
    <property type="nucleotide sequence ID" value="NZ_JACHET010000001.1"/>
</dbReference>
<dbReference type="EMBL" id="JROI01000013">
    <property type="protein sequence ID" value="KGI77277.1"/>
    <property type="molecule type" value="Genomic_DNA"/>
</dbReference>
<dbReference type="HOGENOM" id="CLU_002338_2_1_6"/>
<dbReference type="Pfam" id="PF04357">
    <property type="entry name" value="TamB"/>
    <property type="match status" value="1"/>
</dbReference>
<dbReference type="Proteomes" id="UP000560000">
    <property type="component" value="Unassembled WGS sequence"/>
</dbReference>
<name>A0A099CUG9_9GAMM</name>
<dbReference type="Proteomes" id="UP000029708">
    <property type="component" value="Unassembled WGS sequence"/>
</dbReference>